<evidence type="ECO:0000256" key="1">
    <source>
        <dbReference type="ARBA" id="ARBA00022670"/>
    </source>
</evidence>
<keyword evidence="9" id="KW-0460">Magnesium</keyword>
<evidence type="ECO:0000256" key="2">
    <source>
        <dbReference type="ARBA" id="ARBA00022679"/>
    </source>
</evidence>
<dbReference type="GO" id="GO:0003677">
    <property type="term" value="F:DNA binding"/>
    <property type="evidence" value="ECO:0007669"/>
    <property type="project" value="UniProtKB-KW"/>
</dbReference>
<keyword evidence="14" id="KW-0233">DNA recombination</keyword>
<dbReference type="InterPro" id="IPR043502">
    <property type="entry name" value="DNA/RNA_pol_sf"/>
</dbReference>
<evidence type="ECO:0000256" key="9">
    <source>
        <dbReference type="ARBA" id="ARBA00022842"/>
    </source>
</evidence>
<evidence type="ECO:0000313" key="16">
    <source>
        <dbReference type="EMBL" id="WMV41070.1"/>
    </source>
</evidence>
<dbReference type="AlphaFoldDB" id="A0AAF0U888"/>
<dbReference type="PANTHER" id="PTHR37984:SF5">
    <property type="entry name" value="PROTEIN NYNRIN-LIKE"/>
    <property type="match status" value="1"/>
</dbReference>
<dbReference type="InterPro" id="IPR050951">
    <property type="entry name" value="Retrovirus_Pol_polyprotein"/>
</dbReference>
<dbReference type="GO" id="GO:0003964">
    <property type="term" value="F:RNA-directed DNA polymerase activity"/>
    <property type="evidence" value="ECO:0007669"/>
    <property type="project" value="UniProtKB-KW"/>
</dbReference>
<keyword evidence="1" id="KW-0645">Protease</keyword>
<dbReference type="Gene3D" id="3.30.70.270">
    <property type="match status" value="2"/>
</dbReference>
<dbReference type="InterPro" id="IPR001584">
    <property type="entry name" value="Integrase_cat-core"/>
</dbReference>
<dbReference type="InterPro" id="IPR041373">
    <property type="entry name" value="RT_RNaseH"/>
</dbReference>
<dbReference type="InterPro" id="IPR043128">
    <property type="entry name" value="Rev_trsase/Diguanyl_cyclase"/>
</dbReference>
<keyword evidence="11" id="KW-0695">RNA-directed DNA polymerase</keyword>
<dbReference type="Pfam" id="PF17917">
    <property type="entry name" value="RT_RNaseH"/>
    <property type="match status" value="1"/>
</dbReference>
<keyword evidence="6" id="KW-0064">Aspartyl protease</keyword>
<evidence type="ECO:0000256" key="3">
    <source>
        <dbReference type="ARBA" id="ARBA00022695"/>
    </source>
</evidence>
<feature type="domain" description="Integrase catalytic" evidence="15">
    <location>
        <begin position="431"/>
        <end position="550"/>
    </location>
</feature>
<dbReference type="Pfam" id="PF24626">
    <property type="entry name" value="SH3_Tf2-1"/>
    <property type="match status" value="1"/>
</dbReference>
<dbReference type="GO" id="GO:0015074">
    <property type="term" value="P:DNA integration"/>
    <property type="evidence" value="ECO:0007669"/>
    <property type="project" value="UniProtKB-KW"/>
</dbReference>
<evidence type="ECO:0000256" key="11">
    <source>
        <dbReference type="ARBA" id="ARBA00022918"/>
    </source>
</evidence>
<dbReference type="InterPro" id="IPR041588">
    <property type="entry name" value="Integrase_H2C2"/>
</dbReference>
<keyword evidence="17" id="KW-1185">Reference proteome</keyword>
<dbReference type="Gene3D" id="3.30.420.10">
    <property type="entry name" value="Ribonuclease H-like superfamily/Ribonuclease H"/>
    <property type="match status" value="1"/>
</dbReference>
<dbReference type="FunFam" id="3.30.70.270:FF:000020">
    <property type="entry name" value="Transposon Tf2-6 polyprotein-like Protein"/>
    <property type="match status" value="1"/>
</dbReference>
<evidence type="ECO:0000256" key="4">
    <source>
        <dbReference type="ARBA" id="ARBA00022722"/>
    </source>
</evidence>
<evidence type="ECO:0000256" key="14">
    <source>
        <dbReference type="ARBA" id="ARBA00023172"/>
    </source>
</evidence>
<keyword evidence="13" id="KW-0238">DNA-binding</keyword>
<proteinExistence type="predicted"/>
<evidence type="ECO:0000256" key="10">
    <source>
        <dbReference type="ARBA" id="ARBA00022908"/>
    </source>
</evidence>
<organism evidence="16 17">
    <name type="scientific">Solanum verrucosum</name>
    <dbReference type="NCBI Taxonomy" id="315347"/>
    <lineage>
        <taxon>Eukaryota</taxon>
        <taxon>Viridiplantae</taxon>
        <taxon>Streptophyta</taxon>
        <taxon>Embryophyta</taxon>
        <taxon>Tracheophyta</taxon>
        <taxon>Spermatophyta</taxon>
        <taxon>Magnoliopsida</taxon>
        <taxon>eudicotyledons</taxon>
        <taxon>Gunneridae</taxon>
        <taxon>Pentapetalae</taxon>
        <taxon>asterids</taxon>
        <taxon>lamiids</taxon>
        <taxon>Solanales</taxon>
        <taxon>Solanaceae</taxon>
        <taxon>Solanoideae</taxon>
        <taxon>Solaneae</taxon>
        <taxon>Solanum</taxon>
    </lineage>
</organism>
<keyword evidence="5" id="KW-0479">Metal-binding</keyword>
<dbReference type="InterPro" id="IPR036397">
    <property type="entry name" value="RNaseH_sf"/>
</dbReference>
<dbReference type="PROSITE" id="PS50994">
    <property type="entry name" value="INTEGRASE"/>
    <property type="match status" value="1"/>
</dbReference>
<gene>
    <name evidence="16" type="ORF">MTR67_034455</name>
</gene>
<evidence type="ECO:0000313" key="17">
    <source>
        <dbReference type="Proteomes" id="UP001234989"/>
    </source>
</evidence>
<evidence type="ECO:0000256" key="12">
    <source>
        <dbReference type="ARBA" id="ARBA00022932"/>
    </source>
</evidence>
<dbReference type="GO" id="GO:0003887">
    <property type="term" value="F:DNA-directed DNA polymerase activity"/>
    <property type="evidence" value="ECO:0007669"/>
    <property type="project" value="UniProtKB-KW"/>
</dbReference>
<evidence type="ECO:0000256" key="5">
    <source>
        <dbReference type="ARBA" id="ARBA00022723"/>
    </source>
</evidence>
<dbReference type="GO" id="GO:0006508">
    <property type="term" value="P:proteolysis"/>
    <property type="evidence" value="ECO:0007669"/>
    <property type="project" value="UniProtKB-KW"/>
</dbReference>
<name>A0AAF0U888_SOLVR</name>
<sequence>MISKGCVYHLVRVRDVDFETPTLELVPIVNEFTEVLSDDLPGIPPKREINFGNGLLADTQPIAIPPYGITPLEFKELKEKLKDLLDKGFIRSSYHQLWVKKYDIPKMAFRTRYGHYDGLVYSRSEDEHTNHMRIVLQVLKDQQLFAKFSKCDFRLRPQTPSKIRSFLGLAGYYRRFVEAFSSIASPLMTLTQMKVKFKWLEVCEKSFQELKDRLNSASVLTLPKGINGFVIYCDASRFGLGCVLMQNGKVIAYASRQLKIHEKKYLTHDLKLATVVFALNIWRHYLYGVHVDVFTDHKSLQYVFNQKDQNLRQRRLLELLKDYDISVLYTPVDSTKGGVMVHNGSESPFVEFVNAKQGLDLFFVELKKAVLKSATYSIHRGGTKMCCDLREIYWLNGMKKDITEFVDMCPNCQQLKVEHQKSGGLSQDISISTWKWEDLNMDFIVGLPHTRRQHDLIWAIVDRMMKLANFIPIKVSNLAEDYAKLYLKEMVMLHGAPLSIISDRGTQFTSQLLKSFQNGLGTPVMFSTIFHPQTDGITEHTIKTLEDKLRAHNNSYHSSIINRSRVGWFEVGEVALIGPKLVHEVMEKVQLTRERLKRDQSRQKSSADVRRMDLQFEENDWIYLKISPMKGVMRFGKKGKLSPRYVGPYHILRRVGKVAYELDFPNELVSVHPIFHISLLKKCVSYLTSIVPLEGLGVKQNLSYEKLLVEILDRQVKKLRNKEVASMKVLWRNHSVEGATWEAKADMMSYYPLPFPSNST</sequence>
<dbReference type="SUPFAM" id="SSF53098">
    <property type="entry name" value="Ribonuclease H-like"/>
    <property type="match status" value="1"/>
</dbReference>
<evidence type="ECO:0000256" key="8">
    <source>
        <dbReference type="ARBA" id="ARBA00022801"/>
    </source>
</evidence>
<keyword evidence="7" id="KW-0255">Endonuclease</keyword>
<keyword evidence="12" id="KW-0239">DNA-directed DNA polymerase</keyword>
<dbReference type="GO" id="GO:0046872">
    <property type="term" value="F:metal ion binding"/>
    <property type="evidence" value="ECO:0007669"/>
    <property type="project" value="UniProtKB-KW"/>
</dbReference>
<dbReference type="GO" id="GO:0004519">
    <property type="term" value="F:endonuclease activity"/>
    <property type="evidence" value="ECO:0007669"/>
    <property type="project" value="UniProtKB-KW"/>
</dbReference>
<dbReference type="PANTHER" id="PTHR37984">
    <property type="entry name" value="PROTEIN CBG26694"/>
    <property type="match status" value="1"/>
</dbReference>
<keyword evidence="3" id="KW-0548">Nucleotidyltransferase</keyword>
<reference evidence="16" key="1">
    <citation type="submission" date="2023-08" db="EMBL/GenBank/DDBJ databases">
        <title>A de novo genome assembly of Solanum verrucosum Schlechtendal, a Mexican diploid species geographically isolated from the other diploid A-genome species in potato relatives.</title>
        <authorList>
            <person name="Hosaka K."/>
        </authorList>
    </citation>
    <scope>NUCLEOTIDE SEQUENCE</scope>
    <source>
        <tissue evidence="16">Young leaves</tissue>
    </source>
</reference>
<dbReference type="InterPro" id="IPR056924">
    <property type="entry name" value="SH3_Tf2-1"/>
</dbReference>
<dbReference type="Proteomes" id="UP001234989">
    <property type="component" value="Chromosome 8"/>
</dbReference>
<keyword evidence="2" id="KW-0808">Transferase</keyword>
<evidence type="ECO:0000256" key="13">
    <source>
        <dbReference type="ARBA" id="ARBA00023125"/>
    </source>
</evidence>
<dbReference type="GO" id="GO:0006310">
    <property type="term" value="P:DNA recombination"/>
    <property type="evidence" value="ECO:0007669"/>
    <property type="project" value="UniProtKB-KW"/>
</dbReference>
<evidence type="ECO:0000256" key="7">
    <source>
        <dbReference type="ARBA" id="ARBA00022759"/>
    </source>
</evidence>
<dbReference type="CDD" id="cd09274">
    <property type="entry name" value="RNase_HI_RT_Ty3"/>
    <property type="match status" value="1"/>
</dbReference>
<keyword evidence="8" id="KW-0378">Hydrolase</keyword>
<dbReference type="GO" id="GO:0004190">
    <property type="term" value="F:aspartic-type endopeptidase activity"/>
    <property type="evidence" value="ECO:0007669"/>
    <property type="project" value="UniProtKB-KW"/>
</dbReference>
<keyword evidence="10" id="KW-0229">DNA integration</keyword>
<dbReference type="InterPro" id="IPR012337">
    <property type="entry name" value="RNaseH-like_sf"/>
</dbReference>
<evidence type="ECO:0000256" key="6">
    <source>
        <dbReference type="ARBA" id="ARBA00022750"/>
    </source>
</evidence>
<dbReference type="SUPFAM" id="SSF56672">
    <property type="entry name" value="DNA/RNA polymerases"/>
    <property type="match status" value="1"/>
</dbReference>
<keyword evidence="4" id="KW-0540">Nuclease</keyword>
<dbReference type="Gene3D" id="1.10.340.70">
    <property type="match status" value="1"/>
</dbReference>
<evidence type="ECO:0000259" key="15">
    <source>
        <dbReference type="PROSITE" id="PS50994"/>
    </source>
</evidence>
<accession>A0AAF0U888</accession>
<dbReference type="Pfam" id="PF17921">
    <property type="entry name" value="Integrase_H2C2"/>
    <property type="match status" value="1"/>
</dbReference>
<protein>
    <recommendedName>
        <fullName evidence="15">Integrase catalytic domain-containing protein</fullName>
    </recommendedName>
</protein>
<dbReference type="EMBL" id="CP133619">
    <property type="protein sequence ID" value="WMV41070.1"/>
    <property type="molecule type" value="Genomic_DNA"/>
</dbReference>